<dbReference type="OrthoDB" id="9799321at2"/>
<dbReference type="InterPro" id="IPR051908">
    <property type="entry name" value="Ribosomal_N-acetyltransferase"/>
</dbReference>
<proteinExistence type="predicted"/>
<dbReference type="AlphaFoldDB" id="A0A345T1J2"/>
<protein>
    <submittedName>
        <fullName evidence="2">N-acetyltransferase</fullName>
    </submittedName>
</protein>
<dbReference type="InterPro" id="IPR000182">
    <property type="entry name" value="GNAT_dom"/>
</dbReference>
<keyword evidence="2" id="KW-0808">Transferase</keyword>
<dbReference type="PANTHER" id="PTHR43441">
    <property type="entry name" value="RIBOSOMAL-PROTEIN-SERINE ACETYLTRANSFERASE"/>
    <property type="match status" value="1"/>
</dbReference>
<dbReference type="Gene3D" id="3.40.630.30">
    <property type="match status" value="1"/>
</dbReference>
<dbReference type="GO" id="GO:0008999">
    <property type="term" value="F:protein-N-terminal-alanine acetyltransferase activity"/>
    <property type="evidence" value="ECO:0007669"/>
    <property type="project" value="TreeGrafter"/>
</dbReference>
<dbReference type="KEGG" id="stri:C7M71_023040"/>
<dbReference type="Pfam" id="PF13302">
    <property type="entry name" value="Acetyltransf_3"/>
    <property type="match status" value="1"/>
</dbReference>
<name>A0A345T1J2_9ACTN</name>
<dbReference type="GO" id="GO:1990189">
    <property type="term" value="F:protein N-terminal-serine acetyltransferase activity"/>
    <property type="evidence" value="ECO:0007669"/>
    <property type="project" value="TreeGrafter"/>
</dbReference>
<dbReference type="PANTHER" id="PTHR43441:SF3">
    <property type="entry name" value="ACETYLTRANSFERASE"/>
    <property type="match status" value="1"/>
</dbReference>
<dbReference type="SUPFAM" id="SSF55729">
    <property type="entry name" value="Acyl-CoA N-acyltransferases (Nat)"/>
    <property type="match status" value="1"/>
</dbReference>
<dbReference type="PROSITE" id="PS51186">
    <property type="entry name" value="GNAT"/>
    <property type="match status" value="1"/>
</dbReference>
<dbReference type="GO" id="GO:0005737">
    <property type="term" value="C:cytoplasm"/>
    <property type="evidence" value="ECO:0007669"/>
    <property type="project" value="TreeGrafter"/>
</dbReference>
<gene>
    <name evidence="2" type="ORF">C7M71_023040</name>
</gene>
<evidence type="ECO:0000313" key="3">
    <source>
        <dbReference type="Proteomes" id="UP000249340"/>
    </source>
</evidence>
<dbReference type="Proteomes" id="UP000249340">
    <property type="component" value="Chromosome"/>
</dbReference>
<dbReference type="RefSeq" id="WP_111493709.1">
    <property type="nucleotide sequence ID" value="NZ_CP031264.1"/>
</dbReference>
<evidence type="ECO:0000313" key="2">
    <source>
        <dbReference type="EMBL" id="AXI79847.1"/>
    </source>
</evidence>
<evidence type="ECO:0000259" key="1">
    <source>
        <dbReference type="PROSITE" id="PS51186"/>
    </source>
</evidence>
<accession>A0A345T1J2</accession>
<organism evidence="2 3">
    <name type="scientific">Peterkaempfera bronchialis</name>
    <dbReference type="NCBI Taxonomy" id="2126346"/>
    <lineage>
        <taxon>Bacteria</taxon>
        <taxon>Bacillati</taxon>
        <taxon>Actinomycetota</taxon>
        <taxon>Actinomycetes</taxon>
        <taxon>Kitasatosporales</taxon>
        <taxon>Streptomycetaceae</taxon>
        <taxon>Peterkaempfera</taxon>
    </lineage>
</organism>
<dbReference type="InterPro" id="IPR016181">
    <property type="entry name" value="Acyl_CoA_acyltransferase"/>
</dbReference>
<dbReference type="EMBL" id="CP031264">
    <property type="protein sequence ID" value="AXI79847.1"/>
    <property type="molecule type" value="Genomic_DNA"/>
</dbReference>
<sequence length="193" mass="20568">MSQTAENSLTSGRPPAVLPLPGGVSLRRRTLADSAALNAAVLANLDHLRPWMPWAAEAPEAAQTEEQSRAAEESWLAGTDFRYLLGLDARPGSVIGAFGLHGRIGPGALEIGYWLDAAHTGRGHARHAVSSLTAAALALPGIARVEIHCDEANTASAAIPRRLGYRLDRIRDEVIAAPAETGRIMVWIRSEND</sequence>
<reference evidence="3" key="1">
    <citation type="submission" date="2018-07" db="EMBL/GenBank/DDBJ databases">
        <title>Streptacidiphilus bronchialis DSM 106435 chromosome.</title>
        <authorList>
            <person name="Batra D."/>
            <person name="Gulvik C.A."/>
        </authorList>
    </citation>
    <scope>NUCLEOTIDE SEQUENCE [LARGE SCALE GENOMIC DNA]</scope>
    <source>
        <strain evidence="3">DSM 106435</strain>
    </source>
</reference>
<feature type="domain" description="N-acetyltransferase" evidence="1">
    <location>
        <begin position="35"/>
        <end position="193"/>
    </location>
</feature>
<keyword evidence="3" id="KW-1185">Reference proteome</keyword>